<dbReference type="Proteomes" id="UP001498771">
    <property type="component" value="Unassembled WGS sequence"/>
</dbReference>
<comment type="caution">
    <text evidence="3">The sequence shown here is derived from an EMBL/GenBank/DDBJ whole genome shotgun (WGS) entry which is preliminary data.</text>
</comment>
<keyword evidence="4" id="KW-1185">Reference proteome</keyword>
<evidence type="ECO:0000313" key="3">
    <source>
        <dbReference type="EMBL" id="KAK7206950.1"/>
    </source>
</evidence>
<feature type="compositionally biased region" description="Pro residues" evidence="1">
    <location>
        <begin position="203"/>
        <end position="212"/>
    </location>
</feature>
<dbReference type="RefSeq" id="XP_064769983.1">
    <property type="nucleotide sequence ID" value="XM_064912150.1"/>
</dbReference>
<keyword evidence="2" id="KW-0472">Membrane</keyword>
<feature type="compositionally biased region" description="Polar residues" evidence="1">
    <location>
        <begin position="213"/>
        <end position="227"/>
    </location>
</feature>
<dbReference type="Pfam" id="PF12273">
    <property type="entry name" value="RCR"/>
    <property type="match status" value="1"/>
</dbReference>
<evidence type="ECO:0000256" key="1">
    <source>
        <dbReference type="SAM" id="MobiDB-lite"/>
    </source>
</evidence>
<organism evidence="3 4">
    <name type="scientific">Myxozyma melibiosi</name>
    <dbReference type="NCBI Taxonomy" id="54550"/>
    <lineage>
        <taxon>Eukaryota</taxon>
        <taxon>Fungi</taxon>
        <taxon>Dikarya</taxon>
        <taxon>Ascomycota</taxon>
        <taxon>Saccharomycotina</taxon>
        <taxon>Lipomycetes</taxon>
        <taxon>Lipomycetales</taxon>
        <taxon>Lipomycetaceae</taxon>
        <taxon>Myxozyma</taxon>
    </lineage>
</organism>
<reference evidence="3 4" key="1">
    <citation type="submission" date="2024-03" db="EMBL/GenBank/DDBJ databases">
        <title>Genome-scale model development and genomic sequencing of the oleaginous clade Lipomyces.</title>
        <authorList>
            <consortium name="Lawrence Berkeley National Laboratory"/>
            <person name="Czajka J.J."/>
            <person name="Han Y."/>
            <person name="Kim J."/>
            <person name="Mondo S.J."/>
            <person name="Hofstad B.A."/>
            <person name="Robles A."/>
            <person name="Haridas S."/>
            <person name="Riley R."/>
            <person name="LaButti K."/>
            <person name="Pangilinan J."/>
            <person name="Andreopoulos W."/>
            <person name="Lipzen A."/>
            <person name="Yan J."/>
            <person name="Wang M."/>
            <person name="Ng V."/>
            <person name="Grigoriev I.V."/>
            <person name="Spatafora J.W."/>
            <person name="Magnuson J.K."/>
            <person name="Baker S.E."/>
            <person name="Pomraning K.R."/>
        </authorList>
    </citation>
    <scope>NUCLEOTIDE SEQUENCE [LARGE SCALE GENOMIC DNA]</scope>
    <source>
        <strain evidence="3 4">Phaff 52-87</strain>
    </source>
</reference>
<proteinExistence type="predicted"/>
<gene>
    <name evidence="3" type="ORF">BZA70DRAFT_275409</name>
</gene>
<dbReference type="GeneID" id="90037662"/>
<name>A0ABR1FAU3_9ASCO</name>
<keyword evidence="2" id="KW-0812">Transmembrane</keyword>
<evidence type="ECO:0000313" key="4">
    <source>
        <dbReference type="Proteomes" id="UP001498771"/>
    </source>
</evidence>
<accession>A0ABR1FAU3</accession>
<feature type="compositionally biased region" description="Basic and acidic residues" evidence="1">
    <location>
        <begin position="189"/>
        <end position="201"/>
    </location>
</feature>
<evidence type="ECO:0000256" key="2">
    <source>
        <dbReference type="SAM" id="Phobius"/>
    </source>
</evidence>
<feature type="compositionally biased region" description="Polar residues" evidence="1">
    <location>
        <begin position="153"/>
        <end position="167"/>
    </location>
</feature>
<dbReference type="EMBL" id="JBBJBU010000002">
    <property type="protein sequence ID" value="KAK7206950.1"/>
    <property type="molecule type" value="Genomic_DNA"/>
</dbReference>
<keyword evidence="2" id="KW-1133">Transmembrane helix</keyword>
<feature type="transmembrane region" description="Helical" evidence="2">
    <location>
        <begin position="30"/>
        <end position="49"/>
    </location>
</feature>
<feature type="region of interest" description="Disordered" evidence="1">
    <location>
        <begin position="110"/>
        <end position="227"/>
    </location>
</feature>
<protein>
    <submittedName>
        <fullName evidence="3">Uncharacterized protein</fullName>
    </submittedName>
</protein>
<dbReference type="InterPro" id="IPR020999">
    <property type="entry name" value="Chitin_synth_reg_RCR"/>
</dbReference>
<sequence>MFLFPSLRSPSLQKRQFWWYDDSSAWQTKWAIFGGVVFGLIVILALAYIHARHRLQNGKQPLRYHAWMVQNRIRWNQAQEAREAERVRYREEYHVYPSYAMNTFSTPAAGTDALAPPPPAYDPRYPAPPTYVAPADAKQTPPYPYPPPGELESSGSSDHNVPQSPFDDQNEVRPNIDSAAAAQATTAEEYERLTAEQEHEAYYPPPSSPPPNQSTNQSETLNTSRQV</sequence>
<feature type="compositionally biased region" description="Pro residues" evidence="1">
    <location>
        <begin position="115"/>
        <end position="131"/>
    </location>
</feature>